<dbReference type="InterPro" id="IPR002676">
    <property type="entry name" value="RimM_N"/>
</dbReference>
<keyword evidence="9" id="KW-1185">Reference proteome</keyword>
<dbReference type="SUPFAM" id="SSF50447">
    <property type="entry name" value="Translation proteins"/>
    <property type="match status" value="1"/>
</dbReference>
<keyword evidence="4 5" id="KW-0143">Chaperone</keyword>
<dbReference type="EMBL" id="JBJUVG010000002">
    <property type="protein sequence ID" value="MFM9413127.1"/>
    <property type="molecule type" value="Genomic_DNA"/>
</dbReference>
<evidence type="ECO:0000313" key="8">
    <source>
        <dbReference type="EMBL" id="MFM9413127.1"/>
    </source>
</evidence>
<dbReference type="InterPro" id="IPR036976">
    <property type="entry name" value="RimM_N_sf"/>
</dbReference>
<dbReference type="InterPro" id="IPR056792">
    <property type="entry name" value="PRC_RimM"/>
</dbReference>
<comment type="subunit">
    <text evidence="5">Binds ribosomal protein uS19.</text>
</comment>
<evidence type="ECO:0000256" key="4">
    <source>
        <dbReference type="ARBA" id="ARBA00023186"/>
    </source>
</evidence>
<dbReference type="InterPro" id="IPR011961">
    <property type="entry name" value="RimM"/>
</dbReference>
<organism evidence="8 9">
    <name type="scientific">Peptococcus simiae</name>
    <dbReference type="NCBI Taxonomy" id="1643805"/>
    <lineage>
        <taxon>Bacteria</taxon>
        <taxon>Bacillati</taxon>
        <taxon>Bacillota</taxon>
        <taxon>Clostridia</taxon>
        <taxon>Eubacteriales</taxon>
        <taxon>Peptococcaceae</taxon>
        <taxon>Peptococcus</taxon>
    </lineage>
</organism>
<protein>
    <recommendedName>
        <fullName evidence="5">Ribosome maturation factor RimM</fullName>
    </recommendedName>
</protein>
<comment type="similarity">
    <text evidence="5">Belongs to the RimM family.</text>
</comment>
<dbReference type="InterPro" id="IPR011033">
    <property type="entry name" value="PRC_barrel-like_sf"/>
</dbReference>
<dbReference type="SUPFAM" id="SSF50346">
    <property type="entry name" value="PRC-barrel domain"/>
    <property type="match status" value="1"/>
</dbReference>
<comment type="domain">
    <text evidence="5">The PRC barrel domain binds ribosomal protein uS19.</text>
</comment>
<name>A0ABW9GWU2_9FIRM</name>
<feature type="domain" description="RimM N-terminal" evidence="6">
    <location>
        <begin position="7"/>
        <end position="85"/>
    </location>
</feature>
<keyword evidence="3 5" id="KW-0698">rRNA processing</keyword>
<comment type="caution">
    <text evidence="8">The sequence shown here is derived from an EMBL/GenBank/DDBJ whole genome shotgun (WGS) entry which is preliminary data.</text>
</comment>
<reference evidence="8 9" key="1">
    <citation type="journal article" date="2016" name="Int. J. Syst. Evol. Microbiol.">
        <title>Peptococcus simiae sp. nov., isolated from rhesus macaque faeces and emended description of the genus Peptococcus.</title>
        <authorList>
            <person name="Shkoporov A.N."/>
            <person name="Efimov B.A."/>
            <person name="Kondova I."/>
            <person name="Ouwerling B."/>
            <person name="Chaplin A.V."/>
            <person name="Shcherbakova V.A."/>
            <person name="Langermans J.A.M."/>
        </authorList>
    </citation>
    <scope>NUCLEOTIDE SEQUENCE [LARGE SCALE GENOMIC DNA]</scope>
    <source>
        <strain evidence="8 9">M108</strain>
    </source>
</reference>
<keyword evidence="2 5" id="KW-0690">Ribosome biogenesis</keyword>
<evidence type="ECO:0000256" key="2">
    <source>
        <dbReference type="ARBA" id="ARBA00022517"/>
    </source>
</evidence>
<evidence type="ECO:0000256" key="3">
    <source>
        <dbReference type="ARBA" id="ARBA00022552"/>
    </source>
</evidence>
<feature type="domain" description="Ribosome maturation factor RimM PRC barrel" evidence="7">
    <location>
        <begin position="100"/>
        <end position="165"/>
    </location>
</feature>
<sequence length="167" mass="18670">MAKTILIGRIQGAHGVQGELKIQPLCDDPHRFSDLEEIILTKGNRSMTHAIDQVRYHKGSVLLVLADVEDRTAAELLKGYECHIPLALRRPLPPDRFYIEDLIGLDVYQDDEHLGQVKEVLQPGANDVYVVQGAEEVIYVPALKEVVRQVDLAAGRMDVDLPKGLRD</sequence>
<dbReference type="RefSeq" id="WP_408976745.1">
    <property type="nucleotide sequence ID" value="NZ_JBJUVG010000002.1"/>
</dbReference>
<dbReference type="PANTHER" id="PTHR33692:SF1">
    <property type="entry name" value="RIBOSOME MATURATION FACTOR RIMM"/>
    <property type="match status" value="1"/>
</dbReference>
<dbReference type="Proteomes" id="UP001631949">
    <property type="component" value="Unassembled WGS sequence"/>
</dbReference>
<evidence type="ECO:0000256" key="1">
    <source>
        <dbReference type="ARBA" id="ARBA00022490"/>
    </source>
</evidence>
<proteinExistence type="inferred from homology"/>
<evidence type="ECO:0000259" key="7">
    <source>
        <dbReference type="Pfam" id="PF24986"/>
    </source>
</evidence>
<gene>
    <name evidence="5 8" type="primary">rimM</name>
    <name evidence="8" type="ORF">ACKQTC_01920</name>
</gene>
<evidence type="ECO:0000259" key="6">
    <source>
        <dbReference type="Pfam" id="PF01782"/>
    </source>
</evidence>
<comment type="function">
    <text evidence="5">An accessory protein needed during the final step in the assembly of 30S ribosomal subunit, possibly for assembly of the head region. Essential for efficient processing of 16S rRNA. May be needed both before and after RbfA during the maturation of 16S rRNA. It has affinity for free ribosomal 30S subunits but not for 70S ribosomes.</text>
</comment>
<accession>A0ABW9GWU2</accession>
<dbReference type="InterPro" id="IPR009000">
    <property type="entry name" value="Transl_B-barrel_sf"/>
</dbReference>
<dbReference type="Gene3D" id="2.40.30.60">
    <property type="entry name" value="RimM"/>
    <property type="match status" value="1"/>
</dbReference>
<dbReference type="Gene3D" id="2.30.30.240">
    <property type="entry name" value="PRC-barrel domain"/>
    <property type="match status" value="1"/>
</dbReference>
<dbReference type="Pfam" id="PF01782">
    <property type="entry name" value="RimM"/>
    <property type="match status" value="1"/>
</dbReference>
<dbReference type="PANTHER" id="PTHR33692">
    <property type="entry name" value="RIBOSOME MATURATION FACTOR RIMM"/>
    <property type="match status" value="1"/>
</dbReference>
<evidence type="ECO:0000256" key="5">
    <source>
        <dbReference type="HAMAP-Rule" id="MF_00014"/>
    </source>
</evidence>
<keyword evidence="1 5" id="KW-0963">Cytoplasm</keyword>
<comment type="subcellular location">
    <subcellularLocation>
        <location evidence="5">Cytoplasm</location>
    </subcellularLocation>
</comment>
<dbReference type="HAMAP" id="MF_00014">
    <property type="entry name" value="Ribosome_mat_RimM"/>
    <property type="match status" value="1"/>
</dbReference>
<dbReference type="Pfam" id="PF24986">
    <property type="entry name" value="PRC_RimM"/>
    <property type="match status" value="1"/>
</dbReference>
<dbReference type="NCBIfam" id="TIGR02273">
    <property type="entry name" value="16S_RimM"/>
    <property type="match status" value="1"/>
</dbReference>
<evidence type="ECO:0000313" key="9">
    <source>
        <dbReference type="Proteomes" id="UP001631949"/>
    </source>
</evidence>